<feature type="region of interest" description="Disordered" evidence="2">
    <location>
        <begin position="132"/>
        <end position="185"/>
    </location>
</feature>
<keyword evidence="1" id="KW-0175">Coiled coil</keyword>
<sequence length="361" mass="39912">MAARSGAFVVNVACDFGQGKINTGIEFPQRPSEVSELVAVVEELYTAELRLQTGNTTVTFHCAVLLLLVDVVSDGNDRKGRWVEVGRMDQVSHGAQLFVFDSNSPPPSKGTIPKVQLVVTAAQVLRFRNNAARAASTSPPQVASRAPTDTASRSMGSIDPPLRGGNDSYRNESASHVNQSQSFSSSGVNAEAREYLFQQLCRASGSSDAVSASRLHSILAENGLVLSTEQFTEVTNGELMLDRRQWTALENNFVPLIDALYVRLAAKAAHGNAEGALQSLKEKLQQLQDEEHRLLIRHANLREEMAKATRDVRDEEQRVKGLESNDKLKDWSMVQKFISLKLRQNRLRREEDQINKELSLL</sequence>
<dbReference type="Proteomes" id="UP000051952">
    <property type="component" value="Unassembled WGS sequence"/>
</dbReference>
<feature type="compositionally biased region" description="Low complexity" evidence="2">
    <location>
        <begin position="174"/>
        <end position="185"/>
    </location>
</feature>
<dbReference type="VEuPathDB" id="TriTrypDB:BSAL_00060"/>
<dbReference type="AlphaFoldDB" id="A0A0S4J5V2"/>
<feature type="coiled-coil region" evidence="1">
    <location>
        <begin position="270"/>
        <end position="325"/>
    </location>
</feature>
<keyword evidence="4" id="KW-1185">Reference proteome</keyword>
<name>A0A0S4J5V2_BODSA</name>
<proteinExistence type="predicted"/>
<organism evidence="3 4">
    <name type="scientific">Bodo saltans</name>
    <name type="common">Flagellated protozoan</name>
    <dbReference type="NCBI Taxonomy" id="75058"/>
    <lineage>
        <taxon>Eukaryota</taxon>
        <taxon>Discoba</taxon>
        <taxon>Euglenozoa</taxon>
        <taxon>Kinetoplastea</taxon>
        <taxon>Metakinetoplastina</taxon>
        <taxon>Eubodonida</taxon>
        <taxon>Bodonidae</taxon>
        <taxon>Bodo</taxon>
    </lineage>
</organism>
<feature type="compositionally biased region" description="Polar residues" evidence="2">
    <location>
        <begin position="135"/>
        <end position="155"/>
    </location>
</feature>
<reference evidence="4" key="1">
    <citation type="submission" date="2015-09" db="EMBL/GenBank/DDBJ databases">
        <authorList>
            <consortium name="Pathogen Informatics"/>
        </authorList>
    </citation>
    <scope>NUCLEOTIDE SEQUENCE [LARGE SCALE GENOMIC DNA]</scope>
    <source>
        <strain evidence="4">Lake Konstanz</strain>
    </source>
</reference>
<evidence type="ECO:0000313" key="4">
    <source>
        <dbReference type="Proteomes" id="UP000051952"/>
    </source>
</evidence>
<dbReference type="EMBL" id="CYKH01001399">
    <property type="protein sequence ID" value="CUG86816.1"/>
    <property type="molecule type" value="Genomic_DNA"/>
</dbReference>
<accession>A0A0S4J5V2</accession>
<evidence type="ECO:0000256" key="2">
    <source>
        <dbReference type="SAM" id="MobiDB-lite"/>
    </source>
</evidence>
<dbReference type="Gene3D" id="3.10.20.650">
    <property type="match status" value="1"/>
</dbReference>
<evidence type="ECO:0000256" key="1">
    <source>
        <dbReference type="SAM" id="Coils"/>
    </source>
</evidence>
<gene>
    <name evidence="3" type="ORF">BSAL_00060</name>
</gene>
<protein>
    <submittedName>
        <fullName evidence="3">Uncharacterized protein</fullName>
    </submittedName>
</protein>
<evidence type="ECO:0000313" key="3">
    <source>
        <dbReference type="EMBL" id="CUG86816.1"/>
    </source>
</evidence>